<feature type="compositionally biased region" description="Polar residues" evidence="1">
    <location>
        <begin position="34"/>
        <end position="45"/>
    </location>
</feature>
<dbReference type="AlphaFoldDB" id="A0A9D4ZE56"/>
<evidence type="ECO:0000313" key="3">
    <source>
        <dbReference type="Proteomes" id="UP000886520"/>
    </source>
</evidence>
<dbReference type="PANTHER" id="PTHR37745:SF1">
    <property type="entry name" value="EXPRESSED PROTEIN"/>
    <property type="match status" value="1"/>
</dbReference>
<dbReference type="Proteomes" id="UP000886520">
    <property type="component" value="Chromosome 14"/>
</dbReference>
<dbReference type="EMBL" id="JABFUD020000014">
    <property type="protein sequence ID" value="KAI5070090.1"/>
    <property type="molecule type" value="Genomic_DNA"/>
</dbReference>
<dbReference type="PANTHER" id="PTHR37745">
    <property type="entry name" value="EXPRESSED PROTEIN"/>
    <property type="match status" value="1"/>
</dbReference>
<proteinExistence type="predicted"/>
<name>A0A9D4ZE56_ADICA</name>
<organism evidence="2 3">
    <name type="scientific">Adiantum capillus-veneris</name>
    <name type="common">Maidenhair fern</name>
    <dbReference type="NCBI Taxonomy" id="13818"/>
    <lineage>
        <taxon>Eukaryota</taxon>
        <taxon>Viridiplantae</taxon>
        <taxon>Streptophyta</taxon>
        <taxon>Embryophyta</taxon>
        <taxon>Tracheophyta</taxon>
        <taxon>Polypodiopsida</taxon>
        <taxon>Polypodiidae</taxon>
        <taxon>Polypodiales</taxon>
        <taxon>Pteridineae</taxon>
        <taxon>Pteridaceae</taxon>
        <taxon>Vittarioideae</taxon>
        <taxon>Adiantum</taxon>
    </lineage>
</organism>
<protein>
    <submittedName>
        <fullName evidence="2">Uncharacterized protein</fullName>
    </submittedName>
</protein>
<keyword evidence="3" id="KW-1185">Reference proteome</keyword>
<dbReference type="OrthoDB" id="1893723at2759"/>
<evidence type="ECO:0000256" key="1">
    <source>
        <dbReference type="SAM" id="MobiDB-lite"/>
    </source>
</evidence>
<feature type="region of interest" description="Disordered" evidence="1">
    <location>
        <begin position="24"/>
        <end position="49"/>
    </location>
</feature>
<accession>A0A9D4ZE56</accession>
<gene>
    <name evidence="2" type="ORF">GOP47_0014433</name>
</gene>
<comment type="caution">
    <text evidence="2">The sequence shown here is derived from an EMBL/GenBank/DDBJ whole genome shotgun (WGS) entry which is preliminary data.</text>
</comment>
<sequence length="629" mass="70926">MADVFGAPELVEMVYPKAFHQHQLHHLHPKDGSPHSQSAESLNEEQSWRGVWKDRNEDTAYTTGWKRIQDKLHAQVDADGHEMLFFKNSPHQFIPHINQWQDIIFGFHGDADLQHLGVKDTIERIKQVWTVGAKLYGIPEAYIKVCVASCPVCCSSDMLTHQKQSSKRRRFEYTESFEVQAKEVPQRLQQLAAKHQVVLCIRQKYIRFKPFLAEVKDYCCHRAGEPNLKKPGVLKRKRYSSKRCGCGFRIRAIVPITNYSEKEKTFSYQEEGQAIFKLFAVHSGHEPGPHEGSARIMHRLVGSSGMHMDIITPMVQDEEPAAINYAKDDLEAREVIMQQVHELCVELQMLDGKLGSLSEDVLHNLSQDLAAMTHRIKNVEELQETHGMLISKSNANDLILIHPELEGWAGGQSRNKEEADHLDPDFDSALVPGGHWDRQNLGLPSGGRAGSLKGSCPQYDDDEISAGRDSEACDPDNQQGVSIETDAALVSMPVDNYYQENVKWYVLFQKYWLSCADVRLQKPSMFTGSDIDAFLELNQKLLCATSCQGVLNLFEHVAELGQAGTAQLHIDGGQVLIAELGIYASWVSSICCVQGVAVCSWSLGCELCAPFCNRREQHSLKQNKHNLRR</sequence>
<evidence type="ECO:0000313" key="2">
    <source>
        <dbReference type="EMBL" id="KAI5070090.1"/>
    </source>
</evidence>
<reference evidence="2" key="1">
    <citation type="submission" date="2021-01" db="EMBL/GenBank/DDBJ databases">
        <title>Adiantum capillus-veneris genome.</title>
        <authorList>
            <person name="Fang Y."/>
            <person name="Liao Q."/>
        </authorList>
    </citation>
    <scope>NUCLEOTIDE SEQUENCE</scope>
    <source>
        <strain evidence="2">H3</strain>
        <tissue evidence="2">Leaf</tissue>
    </source>
</reference>